<keyword evidence="2" id="KW-1185">Reference proteome</keyword>
<dbReference type="AlphaFoldDB" id="A0A9N9M8Z2"/>
<dbReference type="EMBL" id="OU892277">
    <property type="protein sequence ID" value="CAG9759826.1"/>
    <property type="molecule type" value="Genomic_DNA"/>
</dbReference>
<evidence type="ECO:0000313" key="2">
    <source>
        <dbReference type="Proteomes" id="UP001152799"/>
    </source>
</evidence>
<accession>A0A9N9M8Z2</accession>
<sequence length="301" mass="34860">MEGNELNEDQCVKCKNNCEEEYYNCDSCLKRIHRKCSNIAPSEARCMPLQKRMLLLICEECKSLIARMPFIIRMLEEIQRDVEALKTARPKESYAAAVVRNETNREGDRTCLPTIIIKPKKNQNPQESKSEIQRSINPSTLKLGIRNIKETKQGNIVVKCDTEQDLKHFRREAEDKLGENYEMELPKKYLPKVKIAGYSGGEPLEIIEEKIRNQNKWINSTEGLKITYIKSKKNAENSTIYAECSGTLFNKMIAQGKIYINWQRLPVYEDLTVSRCFRCQGFNHKSAKCSMEQVCQLCRKS</sequence>
<dbReference type="Proteomes" id="UP001152799">
    <property type="component" value="Chromosome 1"/>
</dbReference>
<protein>
    <recommendedName>
        <fullName evidence="3">Gag-like protein</fullName>
    </recommendedName>
</protein>
<dbReference type="OrthoDB" id="6755658at2759"/>
<name>A0A9N9M8Z2_9CUCU</name>
<gene>
    <name evidence="1" type="ORF">CEUTPL_LOCUS567</name>
</gene>
<reference evidence="1" key="1">
    <citation type="submission" date="2022-01" db="EMBL/GenBank/DDBJ databases">
        <authorList>
            <person name="King R."/>
        </authorList>
    </citation>
    <scope>NUCLEOTIDE SEQUENCE</scope>
</reference>
<proteinExistence type="predicted"/>
<evidence type="ECO:0008006" key="3">
    <source>
        <dbReference type="Google" id="ProtNLM"/>
    </source>
</evidence>
<evidence type="ECO:0000313" key="1">
    <source>
        <dbReference type="EMBL" id="CAG9759826.1"/>
    </source>
</evidence>
<organism evidence="1 2">
    <name type="scientific">Ceutorhynchus assimilis</name>
    <name type="common">cabbage seed weevil</name>
    <dbReference type="NCBI Taxonomy" id="467358"/>
    <lineage>
        <taxon>Eukaryota</taxon>
        <taxon>Metazoa</taxon>
        <taxon>Ecdysozoa</taxon>
        <taxon>Arthropoda</taxon>
        <taxon>Hexapoda</taxon>
        <taxon>Insecta</taxon>
        <taxon>Pterygota</taxon>
        <taxon>Neoptera</taxon>
        <taxon>Endopterygota</taxon>
        <taxon>Coleoptera</taxon>
        <taxon>Polyphaga</taxon>
        <taxon>Cucujiformia</taxon>
        <taxon>Curculionidae</taxon>
        <taxon>Ceutorhynchinae</taxon>
        <taxon>Ceutorhynchus</taxon>
    </lineage>
</organism>